<evidence type="ECO:0000313" key="2">
    <source>
        <dbReference type="EMBL" id="MVU79472.1"/>
    </source>
</evidence>
<name>A0A7K1UYU1_9NOCA</name>
<organism evidence="2 3">
    <name type="scientific">Nocardia terrae</name>
    <dbReference type="NCBI Taxonomy" id="2675851"/>
    <lineage>
        <taxon>Bacteria</taxon>
        <taxon>Bacillati</taxon>
        <taxon>Actinomycetota</taxon>
        <taxon>Actinomycetes</taxon>
        <taxon>Mycobacteriales</taxon>
        <taxon>Nocardiaceae</taxon>
        <taxon>Nocardia</taxon>
    </lineage>
</organism>
<evidence type="ECO:0000256" key="1">
    <source>
        <dbReference type="SAM" id="Phobius"/>
    </source>
</evidence>
<dbReference type="Proteomes" id="UP000466794">
    <property type="component" value="Unassembled WGS sequence"/>
</dbReference>
<keyword evidence="3" id="KW-1185">Reference proteome</keyword>
<dbReference type="EMBL" id="WRPP01000003">
    <property type="protein sequence ID" value="MVU79472.1"/>
    <property type="molecule type" value="Genomic_DNA"/>
</dbReference>
<gene>
    <name evidence="2" type="ORF">GPX89_19760</name>
</gene>
<dbReference type="AlphaFoldDB" id="A0A7K1UYU1"/>
<dbReference type="RefSeq" id="WP_157389003.1">
    <property type="nucleotide sequence ID" value="NZ_WRPP01000003.1"/>
</dbReference>
<comment type="caution">
    <text evidence="2">The sequence shown here is derived from an EMBL/GenBank/DDBJ whole genome shotgun (WGS) entry which is preliminary data.</text>
</comment>
<evidence type="ECO:0000313" key="3">
    <source>
        <dbReference type="Proteomes" id="UP000466794"/>
    </source>
</evidence>
<reference evidence="2 3" key="1">
    <citation type="submission" date="2019-12" db="EMBL/GenBank/DDBJ databases">
        <title>Nocardia sp. nov. ET3-3 isolated from soil.</title>
        <authorList>
            <person name="Kanchanasin P."/>
            <person name="Tanasupawat S."/>
            <person name="Yuki M."/>
            <person name="Kudo T."/>
        </authorList>
    </citation>
    <scope>NUCLEOTIDE SEQUENCE [LARGE SCALE GENOMIC DNA]</scope>
    <source>
        <strain evidence="2 3">ET3-3</strain>
    </source>
</reference>
<accession>A0A7K1UYU1</accession>
<sequence>MNSHDYARHRIGLSAYNRVEYDANGLLLTGFQAVPLRWRLPVFFGLVLFATGIVIGIQLEKQTPAMPASVNVCRADEVDRIDCVHVTQPAPTAVAVIR</sequence>
<proteinExistence type="predicted"/>
<protein>
    <submittedName>
        <fullName evidence="2">Uncharacterized protein</fullName>
    </submittedName>
</protein>
<keyword evidence="1" id="KW-0812">Transmembrane</keyword>
<feature type="transmembrane region" description="Helical" evidence="1">
    <location>
        <begin position="38"/>
        <end position="57"/>
    </location>
</feature>
<keyword evidence="1" id="KW-1133">Transmembrane helix</keyword>
<keyword evidence="1" id="KW-0472">Membrane</keyword>